<organism evidence="1 2">
    <name type="scientific">Cytobacillus purgationiresistens</name>
    <dbReference type="NCBI Taxonomy" id="863449"/>
    <lineage>
        <taxon>Bacteria</taxon>
        <taxon>Bacillati</taxon>
        <taxon>Bacillota</taxon>
        <taxon>Bacilli</taxon>
        <taxon>Bacillales</taxon>
        <taxon>Bacillaceae</taxon>
        <taxon>Cytobacillus</taxon>
    </lineage>
</organism>
<comment type="caution">
    <text evidence="1">The sequence shown here is derived from an EMBL/GenBank/DDBJ whole genome shotgun (WGS) entry which is preliminary data.</text>
</comment>
<name>A0ABU0AJH4_9BACI</name>
<dbReference type="Proteomes" id="UP001238088">
    <property type="component" value="Unassembled WGS sequence"/>
</dbReference>
<evidence type="ECO:0000313" key="2">
    <source>
        <dbReference type="Proteomes" id="UP001238088"/>
    </source>
</evidence>
<gene>
    <name evidence="1" type="ORF">J2S17_003308</name>
</gene>
<sequence>MNDGTLPEQDTPECIPPSRKERLEQLAGYTSTNGQKPHSIDTTCESAKHINAIHSYG</sequence>
<evidence type="ECO:0000313" key="1">
    <source>
        <dbReference type="EMBL" id="MDQ0271420.1"/>
    </source>
</evidence>
<reference evidence="1 2" key="1">
    <citation type="submission" date="2023-07" db="EMBL/GenBank/DDBJ databases">
        <title>Genomic Encyclopedia of Type Strains, Phase IV (KMG-IV): sequencing the most valuable type-strain genomes for metagenomic binning, comparative biology and taxonomic classification.</title>
        <authorList>
            <person name="Goeker M."/>
        </authorList>
    </citation>
    <scope>NUCLEOTIDE SEQUENCE [LARGE SCALE GENOMIC DNA]</scope>
    <source>
        <strain evidence="1 2">DSM 23494</strain>
    </source>
</reference>
<dbReference type="EMBL" id="JAUSUB010000014">
    <property type="protein sequence ID" value="MDQ0271420.1"/>
    <property type="molecule type" value="Genomic_DNA"/>
</dbReference>
<keyword evidence="2" id="KW-1185">Reference proteome</keyword>
<accession>A0ABU0AJH4</accession>
<protein>
    <submittedName>
        <fullName evidence="1">Uncharacterized protein</fullName>
    </submittedName>
</protein>
<proteinExistence type="predicted"/>